<dbReference type="PROSITE" id="PS51186">
    <property type="entry name" value="GNAT"/>
    <property type="match status" value="1"/>
</dbReference>
<dbReference type="PANTHER" id="PTHR43233">
    <property type="entry name" value="FAMILY N-ACETYLTRANSFERASE, PUTATIVE (AFU_ORTHOLOGUE AFUA_6G03350)-RELATED"/>
    <property type="match status" value="1"/>
</dbReference>
<dbReference type="EMBL" id="PDOE01000032">
    <property type="protein sequence ID" value="RKL64848.1"/>
    <property type="molecule type" value="Genomic_DNA"/>
</dbReference>
<protein>
    <submittedName>
        <fullName evidence="2">GNAT family N-acetyltransferase</fullName>
    </submittedName>
</protein>
<dbReference type="InterPro" id="IPR000182">
    <property type="entry name" value="GNAT_dom"/>
</dbReference>
<evidence type="ECO:0000313" key="3">
    <source>
        <dbReference type="Proteomes" id="UP000281498"/>
    </source>
</evidence>
<feature type="domain" description="N-acetyltransferase" evidence="1">
    <location>
        <begin position="15"/>
        <end position="164"/>
    </location>
</feature>
<dbReference type="InterPro" id="IPR053144">
    <property type="entry name" value="Acetyltransferase_Butenolide"/>
</dbReference>
<reference evidence="2 3" key="1">
    <citation type="submission" date="2017-10" db="EMBL/GenBank/DDBJ databases">
        <title>Bacillus sp. nov., a halophilic bacterium isolated from a Keqin Lake.</title>
        <authorList>
            <person name="Wang H."/>
        </authorList>
    </citation>
    <scope>NUCLEOTIDE SEQUENCE [LARGE SCALE GENOMIC DNA]</scope>
    <source>
        <strain evidence="2 3">KCTC 13187</strain>
    </source>
</reference>
<proteinExistence type="predicted"/>
<dbReference type="Gene3D" id="3.40.630.30">
    <property type="match status" value="1"/>
</dbReference>
<dbReference type="RefSeq" id="WP_110937848.1">
    <property type="nucleotide sequence ID" value="NZ_KZ614147.1"/>
</dbReference>
<dbReference type="OrthoDB" id="3216107at2"/>
<dbReference type="Pfam" id="PF13508">
    <property type="entry name" value="Acetyltransf_7"/>
    <property type="match status" value="1"/>
</dbReference>
<evidence type="ECO:0000313" key="2">
    <source>
        <dbReference type="EMBL" id="RKL64848.1"/>
    </source>
</evidence>
<evidence type="ECO:0000259" key="1">
    <source>
        <dbReference type="PROSITE" id="PS51186"/>
    </source>
</evidence>
<comment type="caution">
    <text evidence="2">The sequence shown here is derived from an EMBL/GenBank/DDBJ whole genome shotgun (WGS) entry which is preliminary data.</text>
</comment>
<dbReference type="CDD" id="cd04301">
    <property type="entry name" value="NAT_SF"/>
    <property type="match status" value="1"/>
</dbReference>
<dbReference type="AlphaFoldDB" id="A0A3A9K0U5"/>
<sequence>MKEYEKIIWANNDEITISTNKSFLDTDVIHNFLSNDSYWVKGISKELIEASIENSILCYGVYDGNPNNISAKQVGFARVVSDLVRFSWIGDVFILPEYRGRGLSKWLMSVITEHPKLKGTSFQLATKDAHSLYAQYGFKPLGQIENRMNRPLDWEVIYEGYRIKIL</sequence>
<dbReference type="SUPFAM" id="SSF55729">
    <property type="entry name" value="Acyl-CoA N-acyltransferases (Nat)"/>
    <property type="match status" value="1"/>
</dbReference>
<dbReference type="InterPro" id="IPR016181">
    <property type="entry name" value="Acyl_CoA_acyltransferase"/>
</dbReference>
<dbReference type="PANTHER" id="PTHR43233:SF1">
    <property type="entry name" value="FAMILY N-ACETYLTRANSFERASE, PUTATIVE (AFU_ORTHOLOGUE AFUA_6G03350)-RELATED"/>
    <property type="match status" value="1"/>
</dbReference>
<name>A0A3A9K0U5_9BACI</name>
<keyword evidence="2" id="KW-0808">Transferase</keyword>
<dbReference type="GO" id="GO:0016747">
    <property type="term" value="F:acyltransferase activity, transferring groups other than amino-acyl groups"/>
    <property type="evidence" value="ECO:0007669"/>
    <property type="project" value="InterPro"/>
</dbReference>
<organism evidence="2 3">
    <name type="scientific">Salipaludibacillus neizhouensis</name>
    <dbReference type="NCBI Taxonomy" id="885475"/>
    <lineage>
        <taxon>Bacteria</taxon>
        <taxon>Bacillati</taxon>
        <taxon>Bacillota</taxon>
        <taxon>Bacilli</taxon>
        <taxon>Bacillales</taxon>
        <taxon>Bacillaceae</taxon>
    </lineage>
</organism>
<accession>A0A3A9K0U5</accession>
<dbReference type="Proteomes" id="UP000281498">
    <property type="component" value="Unassembled WGS sequence"/>
</dbReference>
<keyword evidence="3" id="KW-1185">Reference proteome</keyword>
<gene>
    <name evidence="2" type="ORF">CR203_23960</name>
</gene>